<dbReference type="EMBL" id="ML170173">
    <property type="protein sequence ID" value="TDL22711.1"/>
    <property type="molecule type" value="Genomic_DNA"/>
</dbReference>
<organism evidence="2 3">
    <name type="scientific">Rickenella mellea</name>
    <dbReference type="NCBI Taxonomy" id="50990"/>
    <lineage>
        <taxon>Eukaryota</taxon>
        <taxon>Fungi</taxon>
        <taxon>Dikarya</taxon>
        <taxon>Basidiomycota</taxon>
        <taxon>Agaricomycotina</taxon>
        <taxon>Agaricomycetes</taxon>
        <taxon>Hymenochaetales</taxon>
        <taxon>Rickenellaceae</taxon>
        <taxon>Rickenella</taxon>
    </lineage>
</organism>
<protein>
    <recommendedName>
        <fullName evidence="1">DUF6699 domain-containing protein</fullName>
    </recommendedName>
</protein>
<feature type="domain" description="DUF6699" evidence="1">
    <location>
        <begin position="39"/>
        <end position="170"/>
    </location>
</feature>
<dbReference type="Pfam" id="PF20415">
    <property type="entry name" value="DUF6699"/>
    <property type="match status" value="1"/>
</dbReference>
<dbReference type="Proteomes" id="UP000294933">
    <property type="component" value="Unassembled WGS sequence"/>
</dbReference>
<evidence type="ECO:0000259" key="1">
    <source>
        <dbReference type="Pfam" id="PF20415"/>
    </source>
</evidence>
<gene>
    <name evidence="2" type="ORF">BD410DRAFT_722311</name>
</gene>
<dbReference type="AlphaFoldDB" id="A0A4Y7Q5W0"/>
<keyword evidence="3" id="KW-1185">Reference proteome</keyword>
<evidence type="ECO:0000313" key="3">
    <source>
        <dbReference type="Proteomes" id="UP000294933"/>
    </source>
</evidence>
<sequence>MHQHSHHRSHGHSQVLTALHALLSFSPTSQQNSRTLPPLIWDLKHPPATARPASDPRHHVSPRLFAQHATSPPTQFFRITSGLFPYSWHIDIQNPHGVTVGDVLEGIFKFLRRGVDKYEFANASRTQSARVAESFYARVQRSHDPRYEQSQGVRRIDWLLKHTMFVGLTPSLDAPHTWTLTMKRDA</sequence>
<accession>A0A4Y7Q5W0</accession>
<name>A0A4Y7Q5W0_9AGAM</name>
<evidence type="ECO:0000313" key="2">
    <source>
        <dbReference type="EMBL" id="TDL22711.1"/>
    </source>
</evidence>
<dbReference type="STRING" id="50990.A0A4Y7Q5W0"/>
<reference evidence="2 3" key="1">
    <citation type="submission" date="2018-06" db="EMBL/GenBank/DDBJ databases">
        <title>A transcriptomic atlas of mushroom development highlights an independent origin of complex multicellularity.</title>
        <authorList>
            <consortium name="DOE Joint Genome Institute"/>
            <person name="Krizsan K."/>
            <person name="Almasi E."/>
            <person name="Merenyi Z."/>
            <person name="Sahu N."/>
            <person name="Viragh M."/>
            <person name="Koszo T."/>
            <person name="Mondo S."/>
            <person name="Kiss B."/>
            <person name="Balint B."/>
            <person name="Kues U."/>
            <person name="Barry K."/>
            <person name="Hegedus J.C."/>
            <person name="Henrissat B."/>
            <person name="Johnson J."/>
            <person name="Lipzen A."/>
            <person name="Ohm R."/>
            <person name="Nagy I."/>
            <person name="Pangilinan J."/>
            <person name="Yan J."/>
            <person name="Xiong Y."/>
            <person name="Grigoriev I.V."/>
            <person name="Hibbett D.S."/>
            <person name="Nagy L.G."/>
        </authorList>
    </citation>
    <scope>NUCLEOTIDE SEQUENCE [LARGE SCALE GENOMIC DNA]</scope>
    <source>
        <strain evidence="2 3">SZMC22713</strain>
    </source>
</reference>
<dbReference type="InterPro" id="IPR046522">
    <property type="entry name" value="DUF6699"/>
</dbReference>
<dbReference type="VEuPathDB" id="FungiDB:BD410DRAFT_722311"/>
<proteinExistence type="predicted"/>
<dbReference type="OrthoDB" id="3265169at2759"/>